<evidence type="ECO:0000313" key="2">
    <source>
        <dbReference type="Proteomes" id="UP000198804"/>
    </source>
</evidence>
<name>A0A1I4LPV1_9HYPH</name>
<reference evidence="2" key="1">
    <citation type="submission" date="2016-10" db="EMBL/GenBank/DDBJ databases">
        <authorList>
            <person name="Varghese N."/>
            <person name="Submissions S."/>
        </authorList>
    </citation>
    <scope>NUCLEOTIDE SEQUENCE [LARGE SCALE GENOMIC DNA]</scope>
    <source>
        <strain evidence="2">CGMCC 1.6474</strain>
    </source>
</reference>
<dbReference type="OrthoDB" id="7846470at2"/>
<accession>A0A1I4LPV1</accession>
<dbReference type="AlphaFoldDB" id="A0A1I4LPV1"/>
<organism evidence="1 2">
    <name type="scientific">Methylorubrum salsuginis</name>
    <dbReference type="NCBI Taxonomy" id="414703"/>
    <lineage>
        <taxon>Bacteria</taxon>
        <taxon>Pseudomonadati</taxon>
        <taxon>Pseudomonadota</taxon>
        <taxon>Alphaproteobacteria</taxon>
        <taxon>Hyphomicrobiales</taxon>
        <taxon>Methylobacteriaceae</taxon>
        <taxon>Methylorubrum</taxon>
    </lineage>
</organism>
<gene>
    <name evidence="1" type="ORF">SAMN04488125_1318</name>
</gene>
<dbReference type="Proteomes" id="UP000198804">
    <property type="component" value="Unassembled WGS sequence"/>
</dbReference>
<evidence type="ECO:0000313" key="1">
    <source>
        <dbReference type="EMBL" id="SFL93052.1"/>
    </source>
</evidence>
<dbReference type="EMBL" id="FOSV01000031">
    <property type="protein sequence ID" value="SFL93052.1"/>
    <property type="molecule type" value="Genomic_DNA"/>
</dbReference>
<protein>
    <submittedName>
        <fullName evidence="1">Uncharacterized protein</fullName>
    </submittedName>
</protein>
<proteinExistence type="predicted"/>
<dbReference type="STRING" id="414703.SAMN04488125_1318"/>
<sequence>MHRKTGRGLAMSRLPTPPNFPAVEQAAPGFAERQQHILMQIGNLGLNWSNNESMFIYVLMVLLDVEEVDAAIIFSTLNTTRARLDLVRRLATVKIRDAAVAATLKRLIRRFEAATRLRNEFNHCMYQINAQGEITHTHLMRPHEAGGRLSLGELREMDERRIQEIVDTNRQLKRLNRDLWELLPQLRAAIGAA</sequence>
<keyword evidence="2" id="KW-1185">Reference proteome</keyword>